<evidence type="ECO:0000256" key="1">
    <source>
        <dbReference type="SAM" id="MobiDB-lite"/>
    </source>
</evidence>
<proteinExistence type="predicted"/>
<evidence type="ECO:0000313" key="3">
    <source>
        <dbReference type="Proteomes" id="UP000249056"/>
    </source>
</evidence>
<feature type="compositionally biased region" description="Low complexity" evidence="1">
    <location>
        <begin position="79"/>
        <end position="89"/>
    </location>
</feature>
<protein>
    <submittedName>
        <fullName evidence="2">Uncharacterized protein</fullName>
    </submittedName>
</protein>
<feature type="compositionally biased region" description="Pro residues" evidence="1">
    <location>
        <begin position="90"/>
        <end position="104"/>
    </location>
</feature>
<gene>
    <name evidence="2" type="ORF">DID88_009558</name>
</gene>
<dbReference type="Proteomes" id="UP000249056">
    <property type="component" value="Unassembled WGS sequence"/>
</dbReference>
<accession>A0A395IT51</accession>
<comment type="caution">
    <text evidence="2">The sequence shown here is derived from an EMBL/GenBank/DDBJ whole genome shotgun (WGS) entry which is preliminary data.</text>
</comment>
<dbReference type="EMBL" id="QKRW01000030">
    <property type="protein sequence ID" value="RAL61519.1"/>
    <property type="molecule type" value="Genomic_DNA"/>
</dbReference>
<sequence>MGDGLSRNDLGGIAWLKPAYSSSCTLLPYLCDSLKLATNLLSHPTSPTIPQSTMSSTAAPITRTTSHPANLSHHPPPNSKISPKSVSKTPPTPPPPHPPQPSDPKPGKRPHLPSPPPTSA</sequence>
<reference evidence="2 3" key="1">
    <citation type="submission" date="2018-06" db="EMBL/GenBank/DDBJ databases">
        <title>Genome Sequence of the Brown Rot Fungal Pathogen Monilinia fructigena.</title>
        <authorList>
            <person name="Landi L."/>
            <person name="De Miccolis Angelini R.M."/>
            <person name="Pollastro S."/>
            <person name="Abate D."/>
            <person name="Faretra F."/>
            <person name="Romanazzi G."/>
        </authorList>
    </citation>
    <scope>NUCLEOTIDE SEQUENCE [LARGE SCALE GENOMIC DNA]</scope>
    <source>
        <strain evidence="2 3">Mfrg269</strain>
    </source>
</reference>
<evidence type="ECO:0000313" key="2">
    <source>
        <dbReference type="EMBL" id="RAL61519.1"/>
    </source>
</evidence>
<feature type="compositionally biased region" description="Polar residues" evidence="1">
    <location>
        <begin position="41"/>
        <end position="69"/>
    </location>
</feature>
<dbReference type="AlphaFoldDB" id="A0A395IT51"/>
<feature type="region of interest" description="Disordered" evidence="1">
    <location>
        <begin position="41"/>
        <end position="120"/>
    </location>
</feature>
<organism evidence="2 3">
    <name type="scientific">Monilinia fructigena</name>
    <dbReference type="NCBI Taxonomy" id="38457"/>
    <lineage>
        <taxon>Eukaryota</taxon>
        <taxon>Fungi</taxon>
        <taxon>Dikarya</taxon>
        <taxon>Ascomycota</taxon>
        <taxon>Pezizomycotina</taxon>
        <taxon>Leotiomycetes</taxon>
        <taxon>Helotiales</taxon>
        <taxon>Sclerotiniaceae</taxon>
        <taxon>Monilinia</taxon>
    </lineage>
</organism>
<name>A0A395IT51_9HELO</name>
<keyword evidence="3" id="KW-1185">Reference proteome</keyword>